<evidence type="ECO:0000256" key="1">
    <source>
        <dbReference type="SAM" id="MobiDB-lite"/>
    </source>
</evidence>
<proteinExistence type="predicted"/>
<sequence length="72" mass="8132">LARTLKQYDDTGQQPGGSMTTKKQEEDMFITIMLEEAGERASDRNIIRYVVMKATFHKGHVLALLSELSSNM</sequence>
<gene>
    <name evidence="2" type="primary">ORF140038</name>
</gene>
<accession>A0A0B7ATS1</accession>
<organism evidence="2">
    <name type="scientific">Arion vulgaris</name>
    <dbReference type="NCBI Taxonomy" id="1028688"/>
    <lineage>
        <taxon>Eukaryota</taxon>
        <taxon>Metazoa</taxon>
        <taxon>Spiralia</taxon>
        <taxon>Lophotrochozoa</taxon>
        <taxon>Mollusca</taxon>
        <taxon>Gastropoda</taxon>
        <taxon>Heterobranchia</taxon>
        <taxon>Euthyneura</taxon>
        <taxon>Panpulmonata</taxon>
        <taxon>Eupulmonata</taxon>
        <taxon>Stylommatophora</taxon>
        <taxon>Helicina</taxon>
        <taxon>Arionoidea</taxon>
        <taxon>Arionidae</taxon>
        <taxon>Arion</taxon>
    </lineage>
</organism>
<feature type="non-terminal residue" evidence="2">
    <location>
        <position position="1"/>
    </location>
</feature>
<protein>
    <submittedName>
        <fullName evidence="2">Uncharacterized protein</fullName>
    </submittedName>
</protein>
<feature type="region of interest" description="Disordered" evidence="1">
    <location>
        <begin position="1"/>
        <end position="23"/>
    </location>
</feature>
<dbReference type="AlphaFoldDB" id="A0A0B7ATS1"/>
<evidence type="ECO:0000313" key="2">
    <source>
        <dbReference type="EMBL" id="CEK83972.1"/>
    </source>
</evidence>
<reference evidence="2" key="1">
    <citation type="submission" date="2014-12" db="EMBL/GenBank/DDBJ databases">
        <title>Insight into the proteome of Arion vulgaris.</title>
        <authorList>
            <person name="Aradska J."/>
            <person name="Bulat T."/>
            <person name="Smidak R."/>
            <person name="Sarate P."/>
            <person name="Gangsoo J."/>
            <person name="Sialana F."/>
            <person name="Bilban M."/>
            <person name="Lubec G."/>
        </authorList>
    </citation>
    <scope>NUCLEOTIDE SEQUENCE</scope>
    <source>
        <tissue evidence="2">Skin</tissue>
    </source>
</reference>
<feature type="compositionally biased region" description="Polar residues" evidence="1">
    <location>
        <begin position="10"/>
        <end position="21"/>
    </location>
</feature>
<dbReference type="EMBL" id="HACG01037107">
    <property type="protein sequence ID" value="CEK83972.1"/>
    <property type="molecule type" value="Transcribed_RNA"/>
</dbReference>
<name>A0A0B7ATS1_9EUPU</name>